<dbReference type="InterPro" id="IPR000792">
    <property type="entry name" value="Tscrpt_reg_LuxR_C"/>
</dbReference>
<dbReference type="RefSeq" id="WP_189327357.1">
    <property type="nucleotide sequence ID" value="NZ_BMPQ01000047.1"/>
</dbReference>
<reference evidence="2" key="1">
    <citation type="journal article" date="2014" name="Int. J. Syst. Evol. Microbiol.">
        <title>Complete genome sequence of Corynebacterium casei LMG S-19264T (=DSM 44701T), isolated from a smear-ripened cheese.</title>
        <authorList>
            <consortium name="US DOE Joint Genome Institute (JGI-PGF)"/>
            <person name="Walter F."/>
            <person name="Albersmeier A."/>
            <person name="Kalinowski J."/>
            <person name="Ruckert C."/>
        </authorList>
    </citation>
    <scope>NUCLEOTIDE SEQUENCE</scope>
    <source>
        <strain evidence="2">JCM 3035</strain>
    </source>
</reference>
<dbReference type="GO" id="GO:0003677">
    <property type="term" value="F:DNA binding"/>
    <property type="evidence" value="ECO:0007669"/>
    <property type="project" value="InterPro"/>
</dbReference>
<feature type="domain" description="HTH luxR-type" evidence="1">
    <location>
        <begin position="4"/>
        <end position="69"/>
    </location>
</feature>
<dbReference type="EMBL" id="BMPQ01000047">
    <property type="protein sequence ID" value="GGL13829.1"/>
    <property type="molecule type" value="Genomic_DNA"/>
</dbReference>
<evidence type="ECO:0000313" key="3">
    <source>
        <dbReference type="Proteomes" id="UP000637788"/>
    </source>
</evidence>
<accession>A0A917RLA9</accession>
<proteinExistence type="predicted"/>
<dbReference type="GO" id="GO:0006355">
    <property type="term" value="P:regulation of DNA-templated transcription"/>
    <property type="evidence" value="ECO:0007669"/>
    <property type="project" value="InterPro"/>
</dbReference>
<gene>
    <name evidence="2" type="ORF">GCM10010094_88400</name>
</gene>
<name>A0A917RLA9_9ACTN</name>
<evidence type="ECO:0000259" key="1">
    <source>
        <dbReference type="PROSITE" id="PS50043"/>
    </source>
</evidence>
<dbReference type="PRINTS" id="PR00038">
    <property type="entry name" value="HTHLUXR"/>
</dbReference>
<dbReference type="InterPro" id="IPR036388">
    <property type="entry name" value="WH-like_DNA-bd_sf"/>
</dbReference>
<protein>
    <recommendedName>
        <fullName evidence="1">HTH luxR-type domain-containing protein</fullName>
    </recommendedName>
</protein>
<dbReference type="SMART" id="SM00421">
    <property type="entry name" value="HTH_LUXR"/>
    <property type="match status" value="1"/>
</dbReference>
<dbReference type="InterPro" id="IPR016032">
    <property type="entry name" value="Sig_transdc_resp-reg_C-effctor"/>
</dbReference>
<dbReference type="Proteomes" id="UP000637788">
    <property type="component" value="Unassembled WGS sequence"/>
</dbReference>
<reference evidence="2" key="2">
    <citation type="submission" date="2020-09" db="EMBL/GenBank/DDBJ databases">
        <authorList>
            <person name="Sun Q."/>
            <person name="Ohkuma M."/>
        </authorList>
    </citation>
    <scope>NUCLEOTIDE SEQUENCE</scope>
    <source>
        <strain evidence="2">JCM 3035</strain>
    </source>
</reference>
<sequence>MSRAARRIPELTDQESVVFALLHTAPSTLDISRELNISERTAKFHISNMRTKLGGISRLQLCLLSALSRLGQLDRLDKPDLIGCAATRQC</sequence>
<dbReference type="AlphaFoldDB" id="A0A917RLA9"/>
<evidence type="ECO:0000313" key="2">
    <source>
        <dbReference type="EMBL" id="GGL13829.1"/>
    </source>
</evidence>
<dbReference type="SUPFAM" id="SSF46894">
    <property type="entry name" value="C-terminal effector domain of the bipartite response regulators"/>
    <property type="match status" value="1"/>
</dbReference>
<dbReference type="PROSITE" id="PS50043">
    <property type="entry name" value="HTH_LUXR_2"/>
    <property type="match status" value="1"/>
</dbReference>
<organism evidence="2 3">
    <name type="scientific">Streptomyces flaveus</name>
    <dbReference type="NCBI Taxonomy" id="66370"/>
    <lineage>
        <taxon>Bacteria</taxon>
        <taxon>Bacillati</taxon>
        <taxon>Actinomycetota</taxon>
        <taxon>Actinomycetes</taxon>
        <taxon>Kitasatosporales</taxon>
        <taxon>Streptomycetaceae</taxon>
        <taxon>Streptomyces</taxon>
        <taxon>Streptomyces aurantiacus group</taxon>
    </lineage>
</organism>
<keyword evidence="3" id="KW-1185">Reference proteome</keyword>
<dbReference type="Pfam" id="PF00196">
    <property type="entry name" value="GerE"/>
    <property type="match status" value="1"/>
</dbReference>
<dbReference type="Gene3D" id="1.10.10.10">
    <property type="entry name" value="Winged helix-like DNA-binding domain superfamily/Winged helix DNA-binding domain"/>
    <property type="match status" value="1"/>
</dbReference>
<comment type="caution">
    <text evidence="2">The sequence shown here is derived from an EMBL/GenBank/DDBJ whole genome shotgun (WGS) entry which is preliminary data.</text>
</comment>